<evidence type="ECO:0000313" key="2">
    <source>
        <dbReference type="Proteomes" id="UP000197097"/>
    </source>
</evidence>
<comment type="caution">
    <text evidence="1">The sequence shown here is derived from an EMBL/GenBank/DDBJ whole genome shotgun (WGS) entry which is preliminary data.</text>
</comment>
<proteinExistence type="predicted"/>
<gene>
    <name evidence="1" type="ORF">CDQ91_09790</name>
</gene>
<keyword evidence="2" id="KW-1185">Reference proteome</keyword>
<dbReference type="Proteomes" id="UP000197097">
    <property type="component" value="Unassembled WGS sequence"/>
</dbReference>
<reference evidence="1 2" key="1">
    <citation type="journal article" date="2002" name="Int. J. Syst. Evol. Microbiol.">
        <title>Sphingopyxis witflariensis sp. nov., isolated from activated sludge.</title>
        <authorList>
            <person name="Kampfer P."/>
            <person name="Witzenberger R."/>
            <person name="Denner E.B."/>
            <person name="Busse H.J."/>
            <person name="Neef A."/>
        </authorList>
    </citation>
    <scope>NUCLEOTIDE SEQUENCE [LARGE SCALE GENOMIC DNA]</scope>
    <source>
        <strain evidence="1 2">DSM 14551</strain>
    </source>
</reference>
<accession>A0A246JY32</accession>
<organism evidence="1 2">
    <name type="scientific">Sphingopyxis witflariensis</name>
    <dbReference type="NCBI Taxonomy" id="173675"/>
    <lineage>
        <taxon>Bacteria</taxon>
        <taxon>Pseudomonadati</taxon>
        <taxon>Pseudomonadota</taxon>
        <taxon>Alphaproteobacteria</taxon>
        <taxon>Sphingomonadales</taxon>
        <taxon>Sphingomonadaceae</taxon>
        <taxon>Sphingopyxis</taxon>
    </lineage>
</organism>
<evidence type="ECO:0000313" key="1">
    <source>
        <dbReference type="EMBL" id="OWQ97917.1"/>
    </source>
</evidence>
<sequence>MGESPDHMSDGEKKMERSLLQRIEAFLKESAMPPSVFGRAAVSDPRLVADLRGGREPGRRLICRAEHFMNTWRAEQRAGRAEPLGDRRARAARNAMGVGA</sequence>
<protein>
    <submittedName>
        <fullName evidence="1">Uncharacterized protein</fullName>
    </submittedName>
</protein>
<dbReference type="AlphaFoldDB" id="A0A246JY32"/>
<dbReference type="EMBL" id="NISJ01000004">
    <property type="protein sequence ID" value="OWQ97917.1"/>
    <property type="molecule type" value="Genomic_DNA"/>
</dbReference>
<name>A0A246JY32_9SPHN</name>